<accession>A0A1M4NGC2</accession>
<dbReference type="AlphaFoldDB" id="A0A1M4NGC2"/>
<evidence type="ECO:0000313" key="1">
    <source>
        <dbReference type="EMBL" id="SFZ71138.1"/>
    </source>
</evidence>
<name>A0A1M4NGC2_HELFE</name>
<dbReference type="PRINTS" id="PR01776">
    <property type="entry name" value="HPOMPFAMILY"/>
</dbReference>
<dbReference type="EMBL" id="LT633060">
    <property type="protein sequence ID" value="SFZ71138.1"/>
    <property type="molecule type" value="Genomic_DNA"/>
</dbReference>
<gene>
    <name evidence="1" type="primary">omp487</name>
</gene>
<protein>
    <submittedName>
        <fullName evidence="1">OMP487</fullName>
    </submittedName>
</protein>
<proteinExistence type="predicted"/>
<dbReference type="InterPro" id="IPR002718">
    <property type="entry name" value="OMP_Helicobacter"/>
</dbReference>
<sequence length="232" mass="25608">MRKKHGLTVIMGAVLGMGGLDALDISDWKKGLIIGANYQTGLINIQTETKAKRNGMNVNANGLGFLIGYTGYFRDDQMFGARYYAFLDWQIFGAQYHPSPYGGGGYYGGNNLLTYGAAADFFYNFFQGTIYSNDISLDLGTYVGVGIAGSSWLLGDTGRDKLGIPSLGLPSVNVSAFQFLFNIGLRALLVDQHGIDLGFKIPTINNHYYTSDSYSVKLRRSFAFYINYSYHF</sequence>
<reference evidence="1" key="1">
    <citation type="submission" date="2016-10" db="EMBL/GenBank/DDBJ databases">
        <title>Proteomic and phylogenetic analysis of the outer membrane protein repertoire of gastric Helicobacter species.</title>
        <authorList>
            <person name="Joosten M."/>
        </authorList>
    </citation>
    <scope>NUCLEOTIDE SEQUENCE</scope>
    <source>
        <strain evidence="1">CS7</strain>
    </source>
</reference>
<dbReference type="RefSeq" id="WP_104711023.1">
    <property type="nucleotide sequence ID" value="NZ_FZKX01000025.1"/>
</dbReference>
<dbReference type="Pfam" id="PF01856">
    <property type="entry name" value="HP_OMP"/>
    <property type="match status" value="1"/>
</dbReference>
<organism evidence="1">
    <name type="scientific">Helicobacter felis</name>
    <dbReference type="NCBI Taxonomy" id="214"/>
    <lineage>
        <taxon>Bacteria</taxon>
        <taxon>Pseudomonadati</taxon>
        <taxon>Campylobacterota</taxon>
        <taxon>Epsilonproteobacteria</taxon>
        <taxon>Campylobacterales</taxon>
        <taxon>Helicobacteraceae</taxon>
        <taxon>Helicobacter</taxon>
    </lineage>
</organism>